<dbReference type="EMBL" id="CAJVCH010111648">
    <property type="protein sequence ID" value="CAG7724604.1"/>
    <property type="molecule type" value="Genomic_DNA"/>
</dbReference>
<accession>A0A8J2JQN9</accession>
<evidence type="ECO:0000313" key="1">
    <source>
        <dbReference type="EMBL" id="CAG7724604.1"/>
    </source>
</evidence>
<feature type="non-terminal residue" evidence="1">
    <location>
        <position position="1"/>
    </location>
</feature>
<evidence type="ECO:0000313" key="2">
    <source>
        <dbReference type="Proteomes" id="UP000708208"/>
    </source>
</evidence>
<reference evidence="1" key="1">
    <citation type="submission" date="2021-06" db="EMBL/GenBank/DDBJ databases">
        <authorList>
            <person name="Hodson N. C."/>
            <person name="Mongue J. A."/>
            <person name="Jaron S. K."/>
        </authorList>
    </citation>
    <scope>NUCLEOTIDE SEQUENCE</scope>
</reference>
<comment type="caution">
    <text evidence="1">The sequence shown here is derived from an EMBL/GenBank/DDBJ whole genome shotgun (WGS) entry which is preliminary data.</text>
</comment>
<organism evidence="1 2">
    <name type="scientific">Allacma fusca</name>
    <dbReference type="NCBI Taxonomy" id="39272"/>
    <lineage>
        <taxon>Eukaryota</taxon>
        <taxon>Metazoa</taxon>
        <taxon>Ecdysozoa</taxon>
        <taxon>Arthropoda</taxon>
        <taxon>Hexapoda</taxon>
        <taxon>Collembola</taxon>
        <taxon>Symphypleona</taxon>
        <taxon>Sminthuridae</taxon>
        <taxon>Allacma</taxon>
    </lineage>
</organism>
<proteinExistence type="predicted"/>
<name>A0A8J2JQN9_9HEXA</name>
<sequence length="16" mass="2047">HLKVISWRTCPYRLKF</sequence>
<keyword evidence="2" id="KW-1185">Reference proteome</keyword>
<gene>
    <name evidence="1" type="ORF">AFUS01_LOCUS13614</name>
</gene>
<dbReference type="Proteomes" id="UP000708208">
    <property type="component" value="Unassembled WGS sequence"/>
</dbReference>
<protein>
    <submittedName>
        <fullName evidence="1">Uncharacterized protein</fullName>
    </submittedName>
</protein>
<dbReference type="AlphaFoldDB" id="A0A8J2JQN9"/>